<proteinExistence type="predicted"/>
<evidence type="ECO:0000313" key="4">
    <source>
        <dbReference type="EMBL" id="KLO12153.1"/>
    </source>
</evidence>
<feature type="region of interest" description="Disordered" evidence="1">
    <location>
        <begin position="538"/>
        <end position="560"/>
    </location>
</feature>
<feature type="domain" description="DUF7223" evidence="3">
    <location>
        <begin position="224"/>
        <end position="459"/>
    </location>
</feature>
<dbReference type="Proteomes" id="UP000053477">
    <property type="component" value="Unassembled WGS sequence"/>
</dbReference>
<evidence type="ECO:0000313" key="5">
    <source>
        <dbReference type="Proteomes" id="UP000053477"/>
    </source>
</evidence>
<feature type="compositionally biased region" description="Low complexity" evidence="1">
    <location>
        <begin position="472"/>
        <end position="486"/>
    </location>
</feature>
<keyword evidence="5" id="KW-1185">Reference proteome</keyword>
<name>A0A0H2RRR7_9AGAM</name>
<keyword evidence="2" id="KW-0732">Signal</keyword>
<sequence length="560" mass="57681">MKPATFLPLLALLYGVQAKNDWSTPCLSGSCSFDIARSNSSMAASLVINGSSSAISDITPAAGWTVLNCSSSTNTQTIQIACTDESKACSHLFQNGAENTIVRLPQGCGAGPFARVAKHSIPANQTLPAKDAAKVKRSDGTTPQVQQLQIDTDFNAAASSGQVVGFTVIASTNPDLSIPNPTKFSDSKSGSTSISFDKSVTLFTDTLSCAGDDNANEDVTLTIGVTGDVDLTASYSFEIAGTVIPPKVSSIGVTVTIDGTFLASLNLDADLTGNLDTGEIALVTVGLPGLSIPDILTIGPEFVLNGEATATLNLNADLTIGVQYELNGLSFTVGSSQSSTPGFAPLDSPVSFSVSPSVTADANLQAHLIPTLSLGVSAFDNSASLFVNLDAGLEVDLNATVGAVVSGSGSATETAEACVDISSPISFNVGADGDFFGIIDDSISFPIFTDSFQIYQKCVTQTASGSLVRGSTPATKATRAAAMPAPGSSPKKRSGPKDRIGDSSVESWTELTGFEHKKRFAAPRKDRRQSSTLFARDFSCPSADDPDFTPLSASSDVPAA</sequence>
<feature type="chain" id="PRO_5005201741" description="DUF7223 domain-containing protein" evidence="2">
    <location>
        <begin position="19"/>
        <end position="560"/>
    </location>
</feature>
<protein>
    <recommendedName>
        <fullName evidence="3">DUF7223 domain-containing protein</fullName>
    </recommendedName>
</protein>
<reference evidence="4 5" key="1">
    <citation type="submission" date="2015-04" db="EMBL/GenBank/DDBJ databases">
        <title>Complete genome sequence of Schizopora paradoxa KUC8140, a cosmopolitan wood degrader in East Asia.</title>
        <authorList>
            <consortium name="DOE Joint Genome Institute"/>
            <person name="Min B."/>
            <person name="Park H."/>
            <person name="Jang Y."/>
            <person name="Kim J.-J."/>
            <person name="Kim K.H."/>
            <person name="Pangilinan J."/>
            <person name="Lipzen A."/>
            <person name="Riley R."/>
            <person name="Grigoriev I.V."/>
            <person name="Spatafora J.W."/>
            <person name="Choi I.-G."/>
        </authorList>
    </citation>
    <scope>NUCLEOTIDE SEQUENCE [LARGE SCALE GENOMIC DNA]</scope>
    <source>
        <strain evidence="4 5">KUC8140</strain>
    </source>
</reference>
<dbReference type="EMBL" id="KQ085983">
    <property type="protein sequence ID" value="KLO12153.1"/>
    <property type="molecule type" value="Genomic_DNA"/>
</dbReference>
<dbReference type="STRING" id="27342.A0A0H2RRR7"/>
<evidence type="ECO:0000256" key="2">
    <source>
        <dbReference type="SAM" id="SignalP"/>
    </source>
</evidence>
<dbReference type="AlphaFoldDB" id="A0A0H2RRR7"/>
<feature type="signal peptide" evidence="2">
    <location>
        <begin position="1"/>
        <end position="18"/>
    </location>
</feature>
<accession>A0A0H2RRR7</accession>
<feature type="compositionally biased region" description="Polar residues" evidence="1">
    <location>
        <begin position="551"/>
        <end position="560"/>
    </location>
</feature>
<gene>
    <name evidence="4" type="ORF">SCHPADRAFT_941424</name>
</gene>
<dbReference type="InterPro" id="IPR055647">
    <property type="entry name" value="DUF7223"/>
</dbReference>
<evidence type="ECO:0000256" key="1">
    <source>
        <dbReference type="SAM" id="MobiDB-lite"/>
    </source>
</evidence>
<evidence type="ECO:0000259" key="3">
    <source>
        <dbReference type="Pfam" id="PF23865"/>
    </source>
</evidence>
<dbReference type="InParanoid" id="A0A0H2RRR7"/>
<dbReference type="OrthoDB" id="73875at2759"/>
<dbReference type="Pfam" id="PF23865">
    <property type="entry name" value="DUF7223"/>
    <property type="match status" value="1"/>
</dbReference>
<feature type="region of interest" description="Disordered" evidence="1">
    <location>
        <begin position="467"/>
        <end position="505"/>
    </location>
</feature>
<organism evidence="4 5">
    <name type="scientific">Schizopora paradoxa</name>
    <dbReference type="NCBI Taxonomy" id="27342"/>
    <lineage>
        <taxon>Eukaryota</taxon>
        <taxon>Fungi</taxon>
        <taxon>Dikarya</taxon>
        <taxon>Basidiomycota</taxon>
        <taxon>Agaricomycotina</taxon>
        <taxon>Agaricomycetes</taxon>
        <taxon>Hymenochaetales</taxon>
        <taxon>Schizoporaceae</taxon>
        <taxon>Schizopora</taxon>
    </lineage>
</organism>